<proteinExistence type="predicted"/>
<dbReference type="AlphaFoldDB" id="A0A7G6TU16"/>
<evidence type="ECO:0000313" key="2">
    <source>
        <dbReference type="Proteomes" id="UP000515291"/>
    </source>
</evidence>
<gene>
    <name evidence="1" type="ORF">HB776_02610</name>
</gene>
<dbReference type="KEGG" id="trb:HB776_02610"/>
<evidence type="ECO:0000313" key="1">
    <source>
        <dbReference type="EMBL" id="QND70248.1"/>
    </source>
</evidence>
<reference evidence="2" key="1">
    <citation type="journal article" date="2020" name="Mol. Plant Microbe">
        <title>Rhizobial microsymbionts of the narrowly endemic Oxytropis species growing in Kamchatka are characterized by significant genetic diversity and possess a set of genes that are associated with T3SS and T6SS secretion systems and can affect the development of symbiosis.</title>
        <authorList>
            <person name="Safronova V."/>
            <person name="Guro P."/>
            <person name="Sazanova A."/>
            <person name="Kuznetsova I."/>
            <person name="Belimov A."/>
            <person name="Yakubov V."/>
            <person name="Chirak E."/>
            <person name="Afonin A."/>
            <person name="Gogolev Y."/>
            <person name="Andronov E."/>
            <person name="Tikhonovich I."/>
        </authorList>
    </citation>
    <scope>NUCLEOTIDE SEQUENCE [LARGE SCALE GENOMIC DNA]</scope>
    <source>
        <strain evidence="2">581</strain>
    </source>
</reference>
<dbReference type="RefSeq" id="WP_184514824.1">
    <property type="nucleotide sequence ID" value="NZ_CP050292.1"/>
</dbReference>
<sequence>MNKISNIRAFSVRSFLRDREALLVHFPTAIPPGDIEVFADHIKQTIQSNNGPLPFSTIIASDIGPYQAGVHAEDANAVASIGIIIDVPRDDGVLAVAPCDIGLYMRTRDGKIRFGGMVPSAESCALSIDERRSSNEWLIQDYRVIGIFVFNPAYVSYQMSHDVVVDVAVAQEDLLAAFASHRVFSIRNERFVEFNFRAKLWEPVRYEAVISAS</sequence>
<name>A0A7G6TU16_9BRAD</name>
<accession>A0A7G6TU16</accession>
<dbReference type="EMBL" id="CP050292">
    <property type="protein sequence ID" value="QND70248.1"/>
    <property type="molecule type" value="Genomic_DNA"/>
</dbReference>
<organism evidence="1 2">
    <name type="scientific">Tardiphaga robiniae</name>
    <dbReference type="NCBI Taxonomy" id="943830"/>
    <lineage>
        <taxon>Bacteria</taxon>
        <taxon>Pseudomonadati</taxon>
        <taxon>Pseudomonadota</taxon>
        <taxon>Alphaproteobacteria</taxon>
        <taxon>Hyphomicrobiales</taxon>
        <taxon>Nitrobacteraceae</taxon>
        <taxon>Tardiphaga</taxon>
    </lineage>
</organism>
<protein>
    <submittedName>
        <fullName evidence="1">Uncharacterized protein</fullName>
    </submittedName>
</protein>
<dbReference type="Proteomes" id="UP000515291">
    <property type="component" value="Chromosome"/>
</dbReference>